<dbReference type="Proteomes" id="UP000596661">
    <property type="component" value="Chromosome 4"/>
</dbReference>
<reference evidence="2" key="2">
    <citation type="submission" date="2021-03" db="UniProtKB">
        <authorList>
            <consortium name="EnsemblPlants"/>
        </authorList>
    </citation>
    <scope>IDENTIFICATION</scope>
</reference>
<dbReference type="PANTHER" id="PTHR33116">
    <property type="entry name" value="REVERSE TRANSCRIPTASE ZINC-BINDING DOMAIN-CONTAINING PROTEIN-RELATED-RELATED"/>
    <property type="match status" value="1"/>
</dbReference>
<keyword evidence="3" id="KW-1185">Reference proteome</keyword>
<sequence>MGDIHPQKAPGSDGMLGLFYRNYWPRIGDEVTKVDPRQCYHWVRKPSLYENKEIREWKENDIKAGYVKGVRSRLSCLIQAAQRAGSIHGIRFGRDGVKVSHLFFANDSFVFLDGNEEECDTMSQILHRYSRLSGQQINLEKSEVSIESRISNQMGQNLASRLGVTLVAQHTKYLGLPSFIGKRKKEVFEIIKDKVWNKLKSWKSTMFSQAGEEILIKAVIQAIPSYSMSCYRLPKKLIQSLHSLAANFWWGDTKDNKKIHWGTWAKLCKPKEEGGLGFRSLTEFNQALLAKQGPNALRELRVFGKELLGVAKSLKKEPVGELEMEEPSEFGKTSGSPAQMEPSWIVVRD</sequence>
<dbReference type="PANTHER" id="PTHR33116:SF86">
    <property type="entry name" value="REVERSE TRANSCRIPTASE DOMAIN-CONTAINING PROTEIN"/>
    <property type="match status" value="1"/>
</dbReference>
<proteinExistence type="predicted"/>
<dbReference type="Gramene" id="evm.model.04.1220">
    <property type="protein sequence ID" value="cds.evm.model.04.1220"/>
    <property type="gene ID" value="evm.TU.04.1220"/>
</dbReference>
<accession>A0A803PC77</accession>
<evidence type="ECO:0000256" key="1">
    <source>
        <dbReference type="SAM" id="MobiDB-lite"/>
    </source>
</evidence>
<evidence type="ECO:0000313" key="2">
    <source>
        <dbReference type="EnsemblPlants" id="cds.evm.model.04.1220"/>
    </source>
</evidence>
<organism evidence="2 3">
    <name type="scientific">Cannabis sativa</name>
    <name type="common">Hemp</name>
    <name type="synonym">Marijuana</name>
    <dbReference type="NCBI Taxonomy" id="3483"/>
    <lineage>
        <taxon>Eukaryota</taxon>
        <taxon>Viridiplantae</taxon>
        <taxon>Streptophyta</taxon>
        <taxon>Embryophyta</taxon>
        <taxon>Tracheophyta</taxon>
        <taxon>Spermatophyta</taxon>
        <taxon>Magnoliopsida</taxon>
        <taxon>eudicotyledons</taxon>
        <taxon>Gunneridae</taxon>
        <taxon>Pentapetalae</taxon>
        <taxon>rosids</taxon>
        <taxon>fabids</taxon>
        <taxon>Rosales</taxon>
        <taxon>Cannabaceae</taxon>
        <taxon>Cannabis</taxon>
    </lineage>
</organism>
<evidence type="ECO:0008006" key="4">
    <source>
        <dbReference type="Google" id="ProtNLM"/>
    </source>
</evidence>
<dbReference type="AlphaFoldDB" id="A0A803PC77"/>
<name>A0A803PC77_CANSA</name>
<reference evidence="2" key="1">
    <citation type="submission" date="2018-11" db="EMBL/GenBank/DDBJ databases">
        <authorList>
            <person name="Grassa J C."/>
        </authorList>
    </citation>
    <scope>NUCLEOTIDE SEQUENCE [LARGE SCALE GENOMIC DNA]</scope>
</reference>
<evidence type="ECO:0000313" key="3">
    <source>
        <dbReference type="Proteomes" id="UP000596661"/>
    </source>
</evidence>
<dbReference type="EnsemblPlants" id="evm.model.04.1220">
    <property type="protein sequence ID" value="cds.evm.model.04.1220"/>
    <property type="gene ID" value="evm.TU.04.1220"/>
</dbReference>
<dbReference type="EMBL" id="UZAU01000377">
    <property type="status" value="NOT_ANNOTATED_CDS"/>
    <property type="molecule type" value="Genomic_DNA"/>
</dbReference>
<protein>
    <recommendedName>
        <fullName evidence="4">Reverse transcriptase</fullName>
    </recommendedName>
</protein>
<feature type="region of interest" description="Disordered" evidence="1">
    <location>
        <begin position="321"/>
        <end position="342"/>
    </location>
</feature>